<dbReference type="GO" id="GO:0016787">
    <property type="term" value="F:hydrolase activity"/>
    <property type="evidence" value="ECO:0007669"/>
    <property type="project" value="UniProtKB-KW"/>
</dbReference>
<dbReference type="Pfam" id="PF00144">
    <property type="entry name" value="Beta-lactamase"/>
    <property type="match status" value="1"/>
</dbReference>
<dbReference type="InterPro" id="IPR012338">
    <property type="entry name" value="Beta-lactam/transpept-like"/>
</dbReference>
<evidence type="ECO:0000313" key="2">
    <source>
        <dbReference type="EMBL" id="MBW8728966.1"/>
    </source>
</evidence>
<dbReference type="InterPro" id="IPR001466">
    <property type="entry name" value="Beta-lactam-related"/>
</dbReference>
<dbReference type="Proteomes" id="UP000700706">
    <property type="component" value="Unassembled WGS sequence"/>
</dbReference>
<organism evidence="2 3">
    <name type="scientific">Inquilinus limosus</name>
    <dbReference type="NCBI Taxonomy" id="171674"/>
    <lineage>
        <taxon>Bacteria</taxon>
        <taxon>Pseudomonadati</taxon>
        <taxon>Pseudomonadota</taxon>
        <taxon>Alphaproteobacteria</taxon>
        <taxon>Rhodospirillales</taxon>
        <taxon>Rhodospirillaceae</taxon>
        <taxon>Inquilinus</taxon>
    </lineage>
</organism>
<dbReference type="SUPFAM" id="SSF56601">
    <property type="entry name" value="beta-lactamase/transpeptidase-like"/>
    <property type="match status" value="1"/>
</dbReference>
<comment type="caution">
    <text evidence="2">The sequence shown here is derived from an EMBL/GenBank/DDBJ whole genome shotgun (WGS) entry which is preliminary data.</text>
</comment>
<name>A0A952FR74_9PROT</name>
<protein>
    <submittedName>
        <fullName evidence="2">Serine hydrolase</fullName>
    </submittedName>
</protein>
<proteinExistence type="predicted"/>
<dbReference type="AlphaFoldDB" id="A0A952FR74"/>
<dbReference type="EMBL" id="JAEKLZ010000473">
    <property type="protein sequence ID" value="MBW8728966.1"/>
    <property type="molecule type" value="Genomic_DNA"/>
</dbReference>
<evidence type="ECO:0000259" key="1">
    <source>
        <dbReference type="Pfam" id="PF00144"/>
    </source>
</evidence>
<sequence length="128" mass="13835">MTTTLSRLDRALASLPRSFPGPGGAAAVLRDGEILARHAWGWANAERRIPFTPQSLFRMCSVTKQFTCGLVLDAFPDPTVLDADIRARLPLLQGEAPGALHLCHNQSGLRDYWAVAMLHGAPAESPFG</sequence>
<feature type="domain" description="Beta-lactamase-related" evidence="1">
    <location>
        <begin position="21"/>
        <end position="115"/>
    </location>
</feature>
<accession>A0A952FR74</accession>
<keyword evidence="2" id="KW-0378">Hydrolase</keyword>
<evidence type="ECO:0000313" key="3">
    <source>
        <dbReference type="Proteomes" id="UP000700706"/>
    </source>
</evidence>
<dbReference type="Gene3D" id="3.40.710.10">
    <property type="entry name" value="DD-peptidase/beta-lactamase superfamily"/>
    <property type="match status" value="1"/>
</dbReference>
<feature type="non-terminal residue" evidence="2">
    <location>
        <position position="128"/>
    </location>
</feature>
<gene>
    <name evidence="2" type="ORF">JF625_27940</name>
</gene>
<reference evidence="2" key="1">
    <citation type="submission" date="2020-06" db="EMBL/GenBank/DDBJ databases">
        <title>Stable isotope informed genome-resolved metagenomics uncovers potential trophic interactions in rhizosphere soil.</title>
        <authorList>
            <person name="Starr E.P."/>
            <person name="Shi S."/>
            <person name="Blazewicz S.J."/>
            <person name="Koch B.J."/>
            <person name="Probst A.J."/>
            <person name="Hungate B.A."/>
            <person name="Pett-Ridge J."/>
            <person name="Firestone M.K."/>
            <person name="Banfield J.F."/>
        </authorList>
    </citation>
    <scope>NUCLEOTIDE SEQUENCE</scope>
    <source>
        <strain evidence="2">YM_69_17</strain>
    </source>
</reference>